<dbReference type="InterPro" id="IPR024478">
    <property type="entry name" value="HlyB_4HB_MCP"/>
</dbReference>
<evidence type="ECO:0000256" key="6">
    <source>
        <dbReference type="SAM" id="Phobius"/>
    </source>
</evidence>
<keyword evidence="6" id="KW-0472">Membrane</keyword>
<dbReference type="PANTHER" id="PTHR32089">
    <property type="entry name" value="METHYL-ACCEPTING CHEMOTAXIS PROTEIN MCPB"/>
    <property type="match status" value="1"/>
</dbReference>
<evidence type="ECO:0000259" key="8">
    <source>
        <dbReference type="PROSITE" id="PS50885"/>
    </source>
</evidence>
<evidence type="ECO:0000256" key="5">
    <source>
        <dbReference type="PROSITE-ProRule" id="PRU00284"/>
    </source>
</evidence>
<comment type="caution">
    <text evidence="9">The sequence shown here is derived from an EMBL/GenBank/DDBJ whole genome shotgun (WGS) entry which is preliminary data.</text>
</comment>
<feature type="domain" description="Methyl-accepting transducer" evidence="7">
    <location>
        <begin position="279"/>
        <end position="525"/>
    </location>
</feature>
<protein>
    <recommendedName>
        <fullName evidence="11">Methyl-accepting chemotaxis protein</fullName>
    </recommendedName>
</protein>
<dbReference type="PANTHER" id="PTHR32089:SF112">
    <property type="entry name" value="LYSOZYME-LIKE PROTEIN-RELATED"/>
    <property type="match status" value="1"/>
</dbReference>
<dbReference type="SMART" id="SM00283">
    <property type="entry name" value="MA"/>
    <property type="match status" value="1"/>
</dbReference>
<feature type="transmembrane region" description="Helical" evidence="6">
    <location>
        <begin position="201"/>
        <end position="221"/>
    </location>
</feature>
<evidence type="ECO:0000259" key="7">
    <source>
        <dbReference type="PROSITE" id="PS50111"/>
    </source>
</evidence>
<feature type="domain" description="HAMP" evidence="8">
    <location>
        <begin position="222"/>
        <end position="274"/>
    </location>
</feature>
<keyword evidence="1 6" id="KW-0812">Transmembrane</keyword>
<dbReference type="Pfam" id="PF12729">
    <property type="entry name" value="4HB_MCP_1"/>
    <property type="match status" value="1"/>
</dbReference>
<evidence type="ECO:0008006" key="11">
    <source>
        <dbReference type="Google" id="ProtNLM"/>
    </source>
</evidence>
<proteinExistence type="inferred from homology"/>
<dbReference type="Proteomes" id="UP000624709">
    <property type="component" value="Unassembled WGS sequence"/>
</dbReference>
<evidence type="ECO:0000256" key="3">
    <source>
        <dbReference type="ARBA" id="ARBA00023224"/>
    </source>
</evidence>
<dbReference type="InterPro" id="IPR004089">
    <property type="entry name" value="MCPsignal_dom"/>
</dbReference>
<dbReference type="Pfam" id="PF00015">
    <property type="entry name" value="MCPsignal"/>
    <property type="match status" value="1"/>
</dbReference>
<evidence type="ECO:0000256" key="4">
    <source>
        <dbReference type="ARBA" id="ARBA00029447"/>
    </source>
</evidence>
<comment type="similarity">
    <text evidence="4">Belongs to the methyl-accepting chemotaxis (MCP) protein family.</text>
</comment>
<organism evidence="9 10">
    <name type="scientific">Actinoplanes palleronii</name>
    <dbReference type="NCBI Taxonomy" id="113570"/>
    <lineage>
        <taxon>Bacteria</taxon>
        <taxon>Bacillati</taxon>
        <taxon>Actinomycetota</taxon>
        <taxon>Actinomycetes</taxon>
        <taxon>Micromonosporales</taxon>
        <taxon>Micromonosporaceae</taxon>
        <taxon>Actinoplanes</taxon>
    </lineage>
</organism>
<dbReference type="SUPFAM" id="SSF58104">
    <property type="entry name" value="Methyl-accepting chemotaxis protein (MCP) signaling domain"/>
    <property type="match status" value="1"/>
</dbReference>
<keyword evidence="2 6" id="KW-1133">Transmembrane helix</keyword>
<dbReference type="PROSITE" id="PS50885">
    <property type="entry name" value="HAMP"/>
    <property type="match status" value="1"/>
</dbReference>
<dbReference type="PROSITE" id="PS50111">
    <property type="entry name" value="CHEMOTAXIS_TRANSDUC_2"/>
    <property type="match status" value="1"/>
</dbReference>
<evidence type="ECO:0000313" key="10">
    <source>
        <dbReference type="Proteomes" id="UP000624709"/>
    </source>
</evidence>
<accession>A0ABQ4BRH3</accession>
<evidence type="ECO:0000256" key="2">
    <source>
        <dbReference type="ARBA" id="ARBA00022989"/>
    </source>
</evidence>
<keyword evidence="3 5" id="KW-0807">Transducer</keyword>
<dbReference type="SMART" id="SM00304">
    <property type="entry name" value="HAMP"/>
    <property type="match status" value="1"/>
</dbReference>
<keyword evidence="10" id="KW-1185">Reference proteome</keyword>
<reference evidence="9 10" key="1">
    <citation type="submission" date="2021-01" db="EMBL/GenBank/DDBJ databases">
        <title>Whole genome shotgun sequence of Actinoplanes palleronii NBRC 14916.</title>
        <authorList>
            <person name="Komaki H."/>
            <person name="Tamura T."/>
        </authorList>
    </citation>
    <scope>NUCLEOTIDE SEQUENCE [LARGE SCALE GENOMIC DNA]</scope>
    <source>
        <strain evidence="9 10">NBRC 14916</strain>
    </source>
</reference>
<sequence length="537" mass="55212">MHEILGGRRMPWFANLSIRLKICAAVGLAGLVAAGVGVVGLQKMSAMADAAEYLYHDNLVPVAQLGTVQAEVQRSWIALQDMLGSQGSTAMATDRTTIADADTKADDTFAAYTATDMTGRETVVGQYTTALKQLRDLRDQQLVPLAEADDVDGFSKIRDSTGRTALTSTLTALNDLVTIETKVAGEKRTQTAADYRTARSLMVTLLLIGLAITLGMALLVVRGIMSTLTSVGRVTQGLATGDLTVLAGVTGRDELGRMATDLDAGTAVLRGSVDRMSQVAVTLAASSEELSTISAQLKNGAADASAQAESASHASEEVSAGVQTIAAGAEQMSASITEIASNAGQAAHVAQQAMAVAARTTVQVATLGTATAEIGDVVRLITSIAEQTNLLALNATIEAARAGELGKGFAVVAGEVKELAQQTAKATEEITARIGAIQDSSSTAAEAIGEITAVVQQIGDYTTTIASAVEEQTATTAEMSRSVQDAATSSGDMARTVSGVAQIATATLDGADSTQQAAADLTRLASELTTLVGSFRH</sequence>
<gene>
    <name evidence="9" type="ORF">Apa02nite_093890</name>
</gene>
<name>A0ABQ4BRH3_9ACTN</name>
<dbReference type="EMBL" id="BOMS01000169">
    <property type="protein sequence ID" value="GIE73281.1"/>
    <property type="molecule type" value="Genomic_DNA"/>
</dbReference>
<evidence type="ECO:0000256" key="1">
    <source>
        <dbReference type="ARBA" id="ARBA00022692"/>
    </source>
</evidence>
<evidence type="ECO:0000313" key="9">
    <source>
        <dbReference type="EMBL" id="GIE73281.1"/>
    </source>
</evidence>
<dbReference type="Gene3D" id="1.10.287.950">
    <property type="entry name" value="Methyl-accepting chemotaxis protein"/>
    <property type="match status" value="1"/>
</dbReference>
<dbReference type="InterPro" id="IPR003660">
    <property type="entry name" value="HAMP_dom"/>
</dbReference>